<evidence type="ECO:0000313" key="6">
    <source>
        <dbReference type="Proteomes" id="UP000007947"/>
    </source>
</evidence>
<dbReference type="AlphaFoldDB" id="F5XHP3"/>
<dbReference type="InterPro" id="IPR001867">
    <property type="entry name" value="OmpR/PhoB-type_DNA-bd"/>
</dbReference>
<dbReference type="SMART" id="SM00862">
    <property type="entry name" value="Trans_reg_C"/>
    <property type="match status" value="1"/>
</dbReference>
<evidence type="ECO:0000259" key="4">
    <source>
        <dbReference type="PROSITE" id="PS51755"/>
    </source>
</evidence>
<dbReference type="GO" id="GO:0003677">
    <property type="term" value="F:DNA binding"/>
    <property type="evidence" value="ECO:0007669"/>
    <property type="project" value="UniProtKB-UniRule"/>
</dbReference>
<keyword evidence="6" id="KW-1185">Reference proteome</keyword>
<evidence type="ECO:0000256" key="1">
    <source>
        <dbReference type="ARBA" id="ARBA00023125"/>
    </source>
</evidence>
<dbReference type="PROSITE" id="PS51755">
    <property type="entry name" value="OMPR_PHOB"/>
    <property type="match status" value="1"/>
</dbReference>
<name>F5XHP3_MICPN</name>
<gene>
    <name evidence="5" type="ordered locus">MLP_01740</name>
</gene>
<dbReference type="OrthoDB" id="27092at2"/>
<feature type="compositionally biased region" description="Polar residues" evidence="3">
    <location>
        <begin position="1"/>
        <end position="13"/>
    </location>
</feature>
<dbReference type="GO" id="GO:0006355">
    <property type="term" value="P:regulation of DNA-templated transcription"/>
    <property type="evidence" value="ECO:0007669"/>
    <property type="project" value="InterPro"/>
</dbReference>
<reference evidence="5 6" key="1">
    <citation type="submission" date="2011-05" db="EMBL/GenBank/DDBJ databases">
        <title>Whole genome sequence of Microlunatus phosphovorus NM-1.</title>
        <authorList>
            <person name="Hosoyama A."/>
            <person name="Sasaki K."/>
            <person name="Harada T."/>
            <person name="Igarashi R."/>
            <person name="Kawakoshi A."/>
            <person name="Sasagawa M."/>
            <person name="Fukada J."/>
            <person name="Nakamura S."/>
            <person name="Katano Y."/>
            <person name="Hanada S."/>
            <person name="Kamagata Y."/>
            <person name="Nakamura N."/>
            <person name="Yamazaki S."/>
            <person name="Fujita N."/>
        </authorList>
    </citation>
    <scope>NUCLEOTIDE SEQUENCE [LARGE SCALE GENOMIC DNA]</scope>
    <source>
        <strain evidence="6">ATCC 700054 / DSM 10555 / JCM 9379 / NBRC 101784 / NCIMB 13414 / VKM Ac-1990 / NM-1</strain>
    </source>
</reference>
<accession>F5XHP3</accession>
<keyword evidence="1 2" id="KW-0238">DNA-binding</keyword>
<evidence type="ECO:0000256" key="3">
    <source>
        <dbReference type="SAM" id="MobiDB-lite"/>
    </source>
</evidence>
<dbReference type="CDD" id="cd00383">
    <property type="entry name" value="trans_reg_C"/>
    <property type="match status" value="1"/>
</dbReference>
<proteinExistence type="predicted"/>
<protein>
    <recommendedName>
        <fullName evidence="4">OmpR/PhoB-type domain-containing protein</fullName>
    </recommendedName>
</protein>
<sequence>MYRESSATEIQNAMSSTTMRSESSEETNTDDSDLDAAVFAVMLRRLIEADLNPDADPELTEQAFEDLLSSASAASSASAGDRLRSVLRTCGLINQVLVELACRPSLGRARSEVISTLSHAARAASVKRRRSPGADLVGLVQAYGSEVCRFADIEVDLGRGSVRRSGRGIQLTAAELRMLLCLLHTRDQVVVDQVLFEAAWPGQPLRAESVTTVINSLRRKLGDDSRTQNVIRTVWGRGYQLAAAVQLERRTRPQ</sequence>
<dbReference type="HOGENOM" id="CLU_1093322_0_0_11"/>
<feature type="region of interest" description="Disordered" evidence="3">
    <location>
        <begin position="1"/>
        <end position="31"/>
    </location>
</feature>
<feature type="domain" description="OmpR/PhoB-type" evidence="4">
    <location>
        <begin position="145"/>
        <end position="243"/>
    </location>
</feature>
<dbReference type="eggNOG" id="COG3710">
    <property type="taxonomic scope" value="Bacteria"/>
</dbReference>
<dbReference type="SUPFAM" id="SSF46894">
    <property type="entry name" value="C-terminal effector domain of the bipartite response regulators"/>
    <property type="match status" value="1"/>
</dbReference>
<dbReference type="InterPro" id="IPR036388">
    <property type="entry name" value="WH-like_DNA-bd_sf"/>
</dbReference>
<dbReference type="EMBL" id="AP012204">
    <property type="protein sequence ID" value="BAK33188.1"/>
    <property type="molecule type" value="Genomic_DNA"/>
</dbReference>
<feature type="DNA-binding region" description="OmpR/PhoB-type" evidence="2">
    <location>
        <begin position="145"/>
        <end position="243"/>
    </location>
</feature>
<evidence type="ECO:0000313" key="5">
    <source>
        <dbReference type="EMBL" id="BAK33188.1"/>
    </source>
</evidence>
<organism evidence="5 6">
    <name type="scientific">Microlunatus phosphovorus (strain ATCC 700054 / DSM 10555 / JCM 9379 / NBRC 101784 / NCIMB 13414 / VKM Ac-1990 / NM-1)</name>
    <dbReference type="NCBI Taxonomy" id="1032480"/>
    <lineage>
        <taxon>Bacteria</taxon>
        <taxon>Bacillati</taxon>
        <taxon>Actinomycetota</taxon>
        <taxon>Actinomycetes</taxon>
        <taxon>Propionibacteriales</taxon>
        <taxon>Propionibacteriaceae</taxon>
        <taxon>Microlunatus</taxon>
    </lineage>
</organism>
<dbReference type="GO" id="GO:0000160">
    <property type="term" value="P:phosphorelay signal transduction system"/>
    <property type="evidence" value="ECO:0007669"/>
    <property type="project" value="InterPro"/>
</dbReference>
<dbReference type="Proteomes" id="UP000007947">
    <property type="component" value="Chromosome"/>
</dbReference>
<evidence type="ECO:0000256" key="2">
    <source>
        <dbReference type="PROSITE-ProRule" id="PRU01091"/>
    </source>
</evidence>
<dbReference type="InterPro" id="IPR016032">
    <property type="entry name" value="Sig_transdc_resp-reg_C-effctor"/>
</dbReference>
<dbReference type="Pfam" id="PF00486">
    <property type="entry name" value="Trans_reg_C"/>
    <property type="match status" value="1"/>
</dbReference>
<dbReference type="Gene3D" id="1.10.10.10">
    <property type="entry name" value="Winged helix-like DNA-binding domain superfamily/Winged helix DNA-binding domain"/>
    <property type="match status" value="1"/>
</dbReference>
<dbReference type="KEGG" id="mph:MLP_01740"/>
<dbReference type="STRING" id="1032480.MLP_01740"/>